<dbReference type="STRING" id="4537.A0A0E0KCG1"/>
<dbReference type="Proteomes" id="UP000026962">
    <property type="component" value="Chromosome 3"/>
</dbReference>
<dbReference type="EnsemblPlants" id="OPUNC03G13180.1">
    <property type="protein sequence ID" value="OPUNC03G13180.1"/>
    <property type="gene ID" value="OPUNC03G13180"/>
</dbReference>
<sequence length="418" mass="45683">MSSSKPSPPPPQQRADGWWSDGETTALIDAWGPLYVARNRGSLPTKDWRVAASAVNARRAAAGRRFNRTRVQCQTRLHTLKERYKRELAKPPPSGWRHFSRLQVFLAGPEYPPPGFPPKMLPASIKKEEEEECQVGSGGGGLLRCWAVPTRPRNGAAAWCPAAVVVTKLAEVYERVELARLEVEKEKVAMEREKACKNRLDYLKKRLKAERSRSKGGPAPAPPPPPSVDRLRALLRLAPSVPPGFTPRGGAIPKVGEEEKAESCASPLPRSWPSVPKRPRTAVALLPLSSSTGHQHGDGGTPCTEVAAALDRLAGTYERVEVAKQKEATRLEERRLEAMRDLEIERMRILVDVAISASASAVADAATATAASSSCVEKAIDGDAPAKSYIGLGYRERLARYRRVHGEIFVLFSSRMAG</sequence>
<reference evidence="3" key="2">
    <citation type="submission" date="2018-05" db="EMBL/GenBank/DDBJ databases">
        <title>OpunRS2 (Oryza punctata Reference Sequence Version 2).</title>
        <authorList>
            <person name="Zhang J."/>
            <person name="Kudrna D."/>
            <person name="Lee S."/>
            <person name="Talag J."/>
            <person name="Welchert J."/>
            <person name="Wing R.A."/>
        </authorList>
    </citation>
    <scope>NUCLEOTIDE SEQUENCE [LARGE SCALE GENOMIC DNA]</scope>
</reference>
<proteinExistence type="predicted"/>
<protein>
    <recommendedName>
        <fullName evidence="2">Myb/SANT-like DNA-binding domain-containing protein</fullName>
    </recommendedName>
</protein>
<dbReference type="InterPro" id="IPR044822">
    <property type="entry name" value="Myb_DNA-bind_4"/>
</dbReference>
<feature type="domain" description="Myb/SANT-like DNA-binding" evidence="2">
    <location>
        <begin position="18"/>
        <end position="103"/>
    </location>
</feature>
<dbReference type="InterPro" id="IPR044823">
    <property type="entry name" value="ASIL1/2-like"/>
</dbReference>
<name>A0A0E0KCG1_ORYPU</name>
<dbReference type="GO" id="GO:0000976">
    <property type="term" value="F:transcription cis-regulatory region binding"/>
    <property type="evidence" value="ECO:0007669"/>
    <property type="project" value="TreeGrafter"/>
</dbReference>
<evidence type="ECO:0000259" key="2">
    <source>
        <dbReference type="Pfam" id="PF13837"/>
    </source>
</evidence>
<dbReference type="PANTHER" id="PTHR31307">
    <property type="entry name" value="TRIHELIX TRANSCRIPTION FACTOR ASIL2"/>
    <property type="match status" value="1"/>
</dbReference>
<dbReference type="AlphaFoldDB" id="A0A0E0KCG1"/>
<dbReference type="Gramene" id="OPUNC03G13180.1">
    <property type="protein sequence ID" value="OPUNC03G13180.1"/>
    <property type="gene ID" value="OPUNC03G13180"/>
</dbReference>
<evidence type="ECO:0000313" key="3">
    <source>
        <dbReference type="EnsemblPlants" id="OPUNC03G13180.1"/>
    </source>
</evidence>
<accession>A0A0E0KCG1</accession>
<dbReference type="eggNOG" id="KOG4282">
    <property type="taxonomic scope" value="Eukaryota"/>
</dbReference>
<dbReference type="GO" id="GO:0005634">
    <property type="term" value="C:nucleus"/>
    <property type="evidence" value="ECO:0007669"/>
    <property type="project" value="TreeGrafter"/>
</dbReference>
<evidence type="ECO:0000313" key="4">
    <source>
        <dbReference type="Proteomes" id="UP000026962"/>
    </source>
</evidence>
<reference evidence="3" key="1">
    <citation type="submission" date="2015-04" db="UniProtKB">
        <authorList>
            <consortium name="EnsemblPlants"/>
        </authorList>
    </citation>
    <scope>IDENTIFICATION</scope>
</reference>
<feature type="region of interest" description="Disordered" evidence="1">
    <location>
        <begin position="208"/>
        <end position="228"/>
    </location>
</feature>
<organism evidence="3">
    <name type="scientific">Oryza punctata</name>
    <name type="common">Red rice</name>
    <dbReference type="NCBI Taxonomy" id="4537"/>
    <lineage>
        <taxon>Eukaryota</taxon>
        <taxon>Viridiplantae</taxon>
        <taxon>Streptophyta</taxon>
        <taxon>Embryophyta</taxon>
        <taxon>Tracheophyta</taxon>
        <taxon>Spermatophyta</taxon>
        <taxon>Magnoliopsida</taxon>
        <taxon>Liliopsida</taxon>
        <taxon>Poales</taxon>
        <taxon>Poaceae</taxon>
        <taxon>BOP clade</taxon>
        <taxon>Oryzoideae</taxon>
        <taxon>Oryzeae</taxon>
        <taxon>Oryzinae</taxon>
        <taxon>Oryza</taxon>
    </lineage>
</organism>
<dbReference type="HOGENOM" id="CLU_657864_0_0_1"/>
<dbReference type="PANTHER" id="PTHR31307:SF46">
    <property type="entry name" value="MYB_SANT-LIKE DNA-BINDING DOMAIN-CONTAINING PROTEIN"/>
    <property type="match status" value="1"/>
</dbReference>
<keyword evidence="4" id="KW-1185">Reference proteome</keyword>
<dbReference type="Pfam" id="PF13837">
    <property type="entry name" value="Myb_DNA-bind_4"/>
    <property type="match status" value="1"/>
</dbReference>
<evidence type="ECO:0000256" key="1">
    <source>
        <dbReference type="SAM" id="MobiDB-lite"/>
    </source>
</evidence>